<dbReference type="EMBL" id="JARRAG010000001">
    <property type="protein sequence ID" value="MDG3002588.1"/>
    <property type="molecule type" value="Genomic_DNA"/>
</dbReference>
<dbReference type="SUPFAM" id="SSF102588">
    <property type="entry name" value="LmbE-like"/>
    <property type="match status" value="1"/>
</dbReference>
<comment type="caution">
    <text evidence="2">The sequence shown here is derived from an EMBL/GenBank/DDBJ whole genome shotgun (WGS) entry which is preliminary data.</text>
</comment>
<keyword evidence="3" id="KW-1185">Reference proteome</keyword>
<proteinExistence type="predicted"/>
<protein>
    <submittedName>
        <fullName evidence="2">PIG-L family deacetylase</fullName>
    </submittedName>
</protein>
<evidence type="ECO:0000313" key="3">
    <source>
        <dbReference type="Proteomes" id="UP001216907"/>
    </source>
</evidence>
<feature type="compositionally biased region" description="Low complexity" evidence="1">
    <location>
        <begin position="308"/>
        <end position="329"/>
    </location>
</feature>
<evidence type="ECO:0000313" key="2">
    <source>
        <dbReference type="EMBL" id="MDG3002588.1"/>
    </source>
</evidence>
<dbReference type="InterPro" id="IPR003737">
    <property type="entry name" value="GlcNAc_PI_deacetylase-related"/>
</dbReference>
<evidence type="ECO:0000256" key="1">
    <source>
        <dbReference type="SAM" id="MobiDB-lite"/>
    </source>
</evidence>
<dbReference type="Pfam" id="PF02585">
    <property type="entry name" value="PIG-L"/>
    <property type="match status" value="1"/>
</dbReference>
<name>A0ABT6F4S9_9BACT</name>
<dbReference type="RefSeq" id="WP_277858952.1">
    <property type="nucleotide sequence ID" value="NZ_JARRAG010000001.1"/>
</dbReference>
<dbReference type="InterPro" id="IPR024078">
    <property type="entry name" value="LmbE-like_dom_sf"/>
</dbReference>
<gene>
    <name evidence="2" type="ORF">PZE19_02205</name>
</gene>
<sequence length="329" mass="35593">MNDSPPPTRHPEFEGLLRSASGAGAHGHLVDVRETLRAVLGPNRPLVMLCPHADDGAITAACLLHEYAVRRGLPVIEVLVFAGERNVAAPWLNDQKKITMREAEFRLECNVLGAEAVCWNLEGYRQPGYQPTDGDVQKVVEWFAKRRPGAIIVPPANDAHAAHRVTRALAAIGLLGAGLHDTLVMTGWTPWGPLPQPNAYFSYDGEAERTKEWAIHCHASQILLTDYTQYCSHLGRAYAALTREWAEGHSLAGRAHRTDERFVGVELFELETYNPCRASNDPGDPIHKALGLLRDQAGPAPAEPPRSPASGSNNVKASSGTASSGTASA</sequence>
<dbReference type="Proteomes" id="UP001216907">
    <property type="component" value="Unassembled WGS sequence"/>
</dbReference>
<organism evidence="2 3">
    <name type="scientific">Paludisphaera mucosa</name>
    <dbReference type="NCBI Taxonomy" id="3030827"/>
    <lineage>
        <taxon>Bacteria</taxon>
        <taxon>Pseudomonadati</taxon>
        <taxon>Planctomycetota</taxon>
        <taxon>Planctomycetia</taxon>
        <taxon>Isosphaerales</taxon>
        <taxon>Isosphaeraceae</taxon>
        <taxon>Paludisphaera</taxon>
    </lineage>
</organism>
<accession>A0ABT6F4S9</accession>
<reference evidence="2 3" key="1">
    <citation type="submission" date="2023-03" db="EMBL/GenBank/DDBJ databases">
        <title>Paludisphaera mucosa sp. nov. a novel planctomycete from northern fen.</title>
        <authorList>
            <person name="Ivanova A."/>
        </authorList>
    </citation>
    <scope>NUCLEOTIDE SEQUENCE [LARGE SCALE GENOMIC DNA]</scope>
    <source>
        <strain evidence="2 3">Pla2</strain>
    </source>
</reference>
<feature type="region of interest" description="Disordered" evidence="1">
    <location>
        <begin position="278"/>
        <end position="329"/>
    </location>
</feature>
<dbReference type="Gene3D" id="3.40.50.10320">
    <property type="entry name" value="LmbE-like"/>
    <property type="match status" value="1"/>
</dbReference>